<accession>A0A821V1V4</accession>
<evidence type="ECO:0000313" key="4">
    <source>
        <dbReference type="EMBL" id="CAF4898635.1"/>
    </source>
</evidence>
<organism evidence="4 5">
    <name type="scientific">Rotaria socialis</name>
    <dbReference type="NCBI Taxonomy" id="392032"/>
    <lineage>
        <taxon>Eukaryota</taxon>
        <taxon>Metazoa</taxon>
        <taxon>Spiralia</taxon>
        <taxon>Gnathifera</taxon>
        <taxon>Rotifera</taxon>
        <taxon>Eurotatoria</taxon>
        <taxon>Bdelloidea</taxon>
        <taxon>Philodinida</taxon>
        <taxon>Philodinidae</taxon>
        <taxon>Rotaria</taxon>
    </lineage>
</organism>
<dbReference type="Proteomes" id="UP000663833">
    <property type="component" value="Unassembled WGS sequence"/>
</dbReference>
<gene>
    <name evidence="2" type="ORF">HFQ381_LOCUS25842</name>
    <name evidence="1" type="ORF">LUA448_LOCUS26077</name>
    <name evidence="3" type="ORF">QYT958_LOCUS18916</name>
    <name evidence="4" type="ORF">TOA249_LOCUS30512</name>
</gene>
<dbReference type="AlphaFoldDB" id="A0A821V1V4"/>
<evidence type="ECO:0000313" key="3">
    <source>
        <dbReference type="EMBL" id="CAF4720164.1"/>
    </source>
</evidence>
<evidence type="ECO:0000313" key="1">
    <source>
        <dbReference type="EMBL" id="CAF3514489.1"/>
    </source>
</evidence>
<dbReference type="EMBL" id="CAJOBR010003049">
    <property type="protein sequence ID" value="CAF4720164.1"/>
    <property type="molecule type" value="Genomic_DNA"/>
</dbReference>
<comment type="caution">
    <text evidence="4">The sequence shown here is derived from an EMBL/GenBank/DDBJ whole genome shotgun (WGS) entry which is preliminary data.</text>
</comment>
<dbReference type="Proteomes" id="UP000663851">
    <property type="component" value="Unassembled WGS sequence"/>
</dbReference>
<reference evidence="4" key="1">
    <citation type="submission" date="2021-02" db="EMBL/GenBank/DDBJ databases">
        <authorList>
            <person name="Nowell W R."/>
        </authorList>
    </citation>
    <scope>NUCLEOTIDE SEQUENCE</scope>
</reference>
<dbReference type="EMBL" id="CAJOBO010002974">
    <property type="protein sequence ID" value="CAF4476084.1"/>
    <property type="molecule type" value="Genomic_DNA"/>
</dbReference>
<dbReference type="Proteomes" id="UP000663848">
    <property type="component" value="Unassembled WGS sequence"/>
</dbReference>
<evidence type="ECO:0000313" key="2">
    <source>
        <dbReference type="EMBL" id="CAF4476084.1"/>
    </source>
</evidence>
<dbReference type="Proteomes" id="UP000663838">
    <property type="component" value="Unassembled WGS sequence"/>
</dbReference>
<evidence type="ECO:0000313" key="5">
    <source>
        <dbReference type="Proteomes" id="UP000663838"/>
    </source>
</evidence>
<protein>
    <submittedName>
        <fullName evidence="4">Uncharacterized protein</fullName>
    </submittedName>
</protein>
<sequence length="251" mass="28709">MGHFSIIYPLSATWAVQSNNLIANILTSLEYLQDSSIGINVQHCREKFKKIKISASTSDQIATDIDEECEEYEISNDNLFEKVSMSTQTANNISTVATQTPWIVYIQKEPNSSYVAVDADGANLSEAKNSFILNQNNYLDKFNLESDPAYITLIMNAWHKTTNKLPVSRINPEQFSIIQQFLTKFYLHEITFLVHLDSIYSVYDAERAERITAQLRSTFGFDHNISDVSVLLDFFSNHSRQPQAWHHINID</sequence>
<name>A0A821V1V4_9BILA</name>
<dbReference type="EMBL" id="CAJNYD010003496">
    <property type="protein sequence ID" value="CAF3514489.1"/>
    <property type="molecule type" value="Genomic_DNA"/>
</dbReference>
<dbReference type="EMBL" id="CAJOBS010005379">
    <property type="protein sequence ID" value="CAF4898635.1"/>
    <property type="molecule type" value="Genomic_DNA"/>
</dbReference>
<proteinExistence type="predicted"/>